<dbReference type="AlphaFoldDB" id="A0A0P1AAB0"/>
<feature type="chain" id="PRO_5006058501" evidence="1">
    <location>
        <begin position="32"/>
        <end position="130"/>
    </location>
</feature>
<evidence type="ECO:0000313" key="3">
    <source>
        <dbReference type="Proteomes" id="UP000054928"/>
    </source>
</evidence>
<feature type="signal peptide" evidence="1">
    <location>
        <begin position="1"/>
        <end position="31"/>
    </location>
</feature>
<reference evidence="3" key="1">
    <citation type="submission" date="2014-09" db="EMBL/GenBank/DDBJ databases">
        <authorList>
            <person name="Sharma Rahul"/>
            <person name="Thines Marco"/>
        </authorList>
    </citation>
    <scope>NUCLEOTIDE SEQUENCE [LARGE SCALE GENOMIC DNA]</scope>
</reference>
<dbReference type="GeneID" id="36400883"/>
<evidence type="ECO:0000313" key="2">
    <source>
        <dbReference type="EMBL" id="CEG37773.1"/>
    </source>
</evidence>
<organism evidence="2 3">
    <name type="scientific">Plasmopara halstedii</name>
    <name type="common">Downy mildew of sunflower</name>
    <dbReference type="NCBI Taxonomy" id="4781"/>
    <lineage>
        <taxon>Eukaryota</taxon>
        <taxon>Sar</taxon>
        <taxon>Stramenopiles</taxon>
        <taxon>Oomycota</taxon>
        <taxon>Peronosporomycetes</taxon>
        <taxon>Peronosporales</taxon>
        <taxon>Peronosporaceae</taxon>
        <taxon>Plasmopara</taxon>
    </lineage>
</organism>
<name>A0A0P1AAB0_PLAHL</name>
<dbReference type="EMBL" id="CCYD01000290">
    <property type="protein sequence ID" value="CEG37773.1"/>
    <property type="molecule type" value="Genomic_DNA"/>
</dbReference>
<proteinExistence type="predicted"/>
<evidence type="ECO:0000256" key="1">
    <source>
        <dbReference type="SAM" id="SignalP"/>
    </source>
</evidence>
<dbReference type="Proteomes" id="UP000054928">
    <property type="component" value="Unassembled WGS sequence"/>
</dbReference>
<accession>A0A0P1AAB0</accession>
<keyword evidence="1" id="KW-0732">Signal</keyword>
<sequence>MLLLPKIAILNRHMLNILLIAAWLLAYLSQSERKSSEILSVYHPLVGAFHFLQNYLSDVYRGSRRMTGQSGLKLCSSAHDSRISPLPTKNGDIETLTTRTTPIVNEMDRLGSSNLLLCKPTSLRDRQRNL</sequence>
<keyword evidence="3" id="KW-1185">Reference proteome</keyword>
<dbReference type="RefSeq" id="XP_024574142.1">
    <property type="nucleotide sequence ID" value="XM_024723134.1"/>
</dbReference>
<protein>
    <submittedName>
        <fullName evidence="2">RxLR-like protein</fullName>
    </submittedName>
</protein>